<accession>A0AAW2BSY4</accession>
<keyword evidence="4" id="KW-1185">Reference proteome</keyword>
<proteinExistence type="predicted"/>
<evidence type="ECO:0000256" key="1">
    <source>
        <dbReference type="SAM" id="MobiDB-lite"/>
    </source>
</evidence>
<reference evidence="3 4" key="1">
    <citation type="submission" date="2024-01" db="EMBL/GenBank/DDBJ databases">
        <title>A telomere-to-telomere, gap-free genome of sweet tea (Lithocarpus litseifolius).</title>
        <authorList>
            <person name="Zhou J."/>
        </authorList>
    </citation>
    <scope>NUCLEOTIDE SEQUENCE [LARGE SCALE GENOMIC DNA]</scope>
    <source>
        <strain evidence="3">Zhou-2022a</strain>
        <tissue evidence="3">Leaf</tissue>
    </source>
</reference>
<gene>
    <name evidence="3" type="ORF">SO802_028596</name>
</gene>
<dbReference type="Pfam" id="PF23581">
    <property type="entry name" value="DUF7135"/>
    <property type="match status" value="1"/>
</dbReference>
<sequence>MLLIISTKSEEEEEEDDDDQYDDAQGSYQQHQQQPQPKSLDELDAKLKALKLKYTSSSSLQNPNSANSVKLYLYIGGNTPKAKWIVSDKHSSYSFVKTSKIDGDSDDNDDESNGGGQSWWILRMGAKWHLGFEVPNRRSVSEFRH</sequence>
<dbReference type="InterPro" id="IPR055559">
    <property type="entry name" value="CYPRO4_DUF7135"/>
</dbReference>
<comment type="caution">
    <text evidence="3">The sequence shown here is derived from an EMBL/GenBank/DDBJ whole genome shotgun (WGS) entry which is preliminary data.</text>
</comment>
<name>A0AAW2BSY4_9ROSI</name>
<protein>
    <recommendedName>
        <fullName evidence="2">DUF7135 domain-containing protein</fullName>
    </recommendedName>
</protein>
<evidence type="ECO:0000313" key="3">
    <source>
        <dbReference type="EMBL" id="KAK9988357.1"/>
    </source>
</evidence>
<feature type="compositionally biased region" description="Low complexity" evidence="1">
    <location>
        <begin position="29"/>
        <end position="38"/>
    </location>
</feature>
<evidence type="ECO:0000313" key="4">
    <source>
        <dbReference type="Proteomes" id="UP001459277"/>
    </source>
</evidence>
<feature type="domain" description="DUF7135" evidence="2">
    <location>
        <begin position="30"/>
        <end position="127"/>
    </location>
</feature>
<feature type="region of interest" description="Disordered" evidence="1">
    <location>
        <begin position="1"/>
        <end position="42"/>
    </location>
</feature>
<feature type="compositionally biased region" description="Acidic residues" evidence="1">
    <location>
        <begin position="10"/>
        <end position="22"/>
    </location>
</feature>
<dbReference type="AlphaFoldDB" id="A0AAW2BSY4"/>
<dbReference type="EMBL" id="JAZDWU010000010">
    <property type="protein sequence ID" value="KAK9988357.1"/>
    <property type="molecule type" value="Genomic_DNA"/>
</dbReference>
<evidence type="ECO:0000259" key="2">
    <source>
        <dbReference type="Pfam" id="PF23581"/>
    </source>
</evidence>
<dbReference type="Proteomes" id="UP001459277">
    <property type="component" value="Unassembled WGS sequence"/>
</dbReference>
<organism evidence="3 4">
    <name type="scientific">Lithocarpus litseifolius</name>
    <dbReference type="NCBI Taxonomy" id="425828"/>
    <lineage>
        <taxon>Eukaryota</taxon>
        <taxon>Viridiplantae</taxon>
        <taxon>Streptophyta</taxon>
        <taxon>Embryophyta</taxon>
        <taxon>Tracheophyta</taxon>
        <taxon>Spermatophyta</taxon>
        <taxon>Magnoliopsida</taxon>
        <taxon>eudicotyledons</taxon>
        <taxon>Gunneridae</taxon>
        <taxon>Pentapetalae</taxon>
        <taxon>rosids</taxon>
        <taxon>fabids</taxon>
        <taxon>Fagales</taxon>
        <taxon>Fagaceae</taxon>
        <taxon>Lithocarpus</taxon>
    </lineage>
</organism>